<feature type="domain" description="HAMP" evidence="14">
    <location>
        <begin position="307"/>
        <end position="359"/>
    </location>
</feature>
<keyword evidence="9" id="KW-0067">ATP-binding</keyword>
<keyword evidence="7" id="KW-0547">Nucleotide-binding</keyword>
<dbReference type="PROSITE" id="PS50885">
    <property type="entry name" value="HAMP"/>
    <property type="match status" value="1"/>
</dbReference>
<dbReference type="Proteomes" id="UP001493487">
    <property type="component" value="Unassembled WGS sequence"/>
</dbReference>
<accession>A0ABV1KX14</accession>
<keyword evidence="10" id="KW-0902">Two-component regulatory system</keyword>
<evidence type="ECO:0000256" key="5">
    <source>
        <dbReference type="ARBA" id="ARBA00022553"/>
    </source>
</evidence>
<evidence type="ECO:0000256" key="9">
    <source>
        <dbReference type="ARBA" id="ARBA00022840"/>
    </source>
</evidence>
<evidence type="ECO:0000256" key="6">
    <source>
        <dbReference type="ARBA" id="ARBA00022679"/>
    </source>
</evidence>
<evidence type="ECO:0000259" key="14">
    <source>
        <dbReference type="PROSITE" id="PS50885"/>
    </source>
</evidence>
<evidence type="ECO:0000256" key="4">
    <source>
        <dbReference type="ARBA" id="ARBA00022475"/>
    </source>
</evidence>
<organism evidence="15 16">
    <name type="scientific">Cohnella silvisoli</name>
    <dbReference type="NCBI Taxonomy" id="2873699"/>
    <lineage>
        <taxon>Bacteria</taxon>
        <taxon>Bacillati</taxon>
        <taxon>Bacillota</taxon>
        <taxon>Bacilli</taxon>
        <taxon>Bacillales</taxon>
        <taxon>Paenibacillaceae</taxon>
        <taxon>Cohnella</taxon>
    </lineage>
</organism>
<reference evidence="15 16" key="1">
    <citation type="journal article" date="2023" name="Genome Announc.">
        <title>Pan-Genome Analyses of the Genus Cohnella and Proposal of the Novel Species Cohnella silvisoli sp. nov., Isolated from Forest Soil.</title>
        <authorList>
            <person name="Wang C."/>
            <person name="Mao L."/>
            <person name="Bao G."/>
            <person name="Zhu H."/>
        </authorList>
    </citation>
    <scope>NUCLEOTIDE SEQUENCE [LARGE SCALE GENOMIC DNA]</scope>
    <source>
        <strain evidence="15 16">NL03-T5-1</strain>
    </source>
</reference>
<dbReference type="Pfam" id="PF02518">
    <property type="entry name" value="HATPase_c"/>
    <property type="match status" value="1"/>
</dbReference>
<keyword evidence="8 15" id="KW-0418">Kinase</keyword>
<dbReference type="CDD" id="cd06225">
    <property type="entry name" value="HAMP"/>
    <property type="match status" value="1"/>
</dbReference>
<proteinExistence type="predicted"/>
<feature type="transmembrane region" description="Helical" evidence="12">
    <location>
        <begin position="286"/>
        <end position="305"/>
    </location>
</feature>
<dbReference type="GO" id="GO:0004673">
    <property type="term" value="F:protein histidine kinase activity"/>
    <property type="evidence" value="ECO:0007669"/>
    <property type="project" value="UniProtKB-EC"/>
</dbReference>
<comment type="subcellular location">
    <subcellularLocation>
        <location evidence="2">Cell membrane</location>
        <topology evidence="2">Multi-pass membrane protein</topology>
    </subcellularLocation>
</comment>
<dbReference type="RefSeq" id="WP_232186715.1">
    <property type="nucleotide sequence ID" value="NZ_JAIOAP010000009.1"/>
</dbReference>
<dbReference type="InterPro" id="IPR003594">
    <property type="entry name" value="HATPase_dom"/>
</dbReference>
<dbReference type="InterPro" id="IPR003660">
    <property type="entry name" value="HAMP_dom"/>
</dbReference>
<keyword evidence="6 15" id="KW-0808">Transferase</keyword>
<evidence type="ECO:0000256" key="12">
    <source>
        <dbReference type="SAM" id="Phobius"/>
    </source>
</evidence>
<keyword evidence="12" id="KW-0812">Transmembrane</keyword>
<keyword evidence="4" id="KW-1003">Cell membrane</keyword>
<feature type="transmembrane region" description="Helical" evidence="12">
    <location>
        <begin position="16"/>
        <end position="37"/>
    </location>
</feature>
<dbReference type="Gene3D" id="3.30.565.10">
    <property type="entry name" value="Histidine kinase-like ATPase, C-terminal domain"/>
    <property type="match status" value="1"/>
</dbReference>
<dbReference type="InterPro" id="IPR036890">
    <property type="entry name" value="HATPase_C_sf"/>
</dbReference>
<dbReference type="EC" id="2.7.13.3" evidence="3"/>
<gene>
    <name evidence="15" type="ORF">QJS35_18215</name>
</gene>
<dbReference type="PANTHER" id="PTHR34220">
    <property type="entry name" value="SENSOR HISTIDINE KINASE YPDA"/>
    <property type="match status" value="1"/>
</dbReference>
<evidence type="ECO:0000313" key="16">
    <source>
        <dbReference type="Proteomes" id="UP001493487"/>
    </source>
</evidence>
<evidence type="ECO:0000256" key="3">
    <source>
        <dbReference type="ARBA" id="ARBA00012438"/>
    </source>
</evidence>
<dbReference type="EMBL" id="JASKHM010000010">
    <property type="protein sequence ID" value="MEQ4484337.1"/>
    <property type="molecule type" value="Genomic_DNA"/>
</dbReference>
<dbReference type="SUPFAM" id="SSF158472">
    <property type="entry name" value="HAMP domain-like"/>
    <property type="match status" value="1"/>
</dbReference>
<dbReference type="Pfam" id="PF06580">
    <property type="entry name" value="His_kinase"/>
    <property type="match status" value="1"/>
</dbReference>
<evidence type="ECO:0000256" key="8">
    <source>
        <dbReference type="ARBA" id="ARBA00022777"/>
    </source>
</evidence>
<dbReference type="InterPro" id="IPR005467">
    <property type="entry name" value="His_kinase_dom"/>
</dbReference>
<dbReference type="PANTHER" id="PTHR34220:SF7">
    <property type="entry name" value="SENSOR HISTIDINE KINASE YPDA"/>
    <property type="match status" value="1"/>
</dbReference>
<name>A0ABV1KX14_9BACL</name>
<protein>
    <recommendedName>
        <fullName evidence="3">histidine kinase</fullName>
        <ecNumber evidence="3">2.7.13.3</ecNumber>
    </recommendedName>
</protein>
<evidence type="ECO:0000256" key="1">
    <source>
        <dbReference type="ARBA" id="ARBA00000085"/>
    </source>
</evidence>
<evidence type="ECO:0000256" key="2">
    <source>
        <dbReference type="ARBA" id="ARBA00004651"/>
    </source>
</evidence>
<dbReference type="Gene3D" id="6.10.340.10">
    <property type="match status" value="1"/>
</dbReference>
<comment type="caution">
    <text evidence="15">The sequence shown here is derived from an EMBL/GenBank/DDBJ whole genome shotgun (WGS) entry which is preliminary data.</text>
</comment>
<dbReference type="PROSITE" id="PS50109">
    <property type="entry name" value="HIS_KIN"/>
    <property type="match status" value="1"/>
</dbReference>
<keyword evidence="12" id="KW-1133">Transmembrane helix</keyword>
<dbReference type="SUPFAM" id="SSF55874">
    <property type="entry name" value="ATPase domain of HSP90 chaperone/DNA topoisomerase II/histidine kinase"/>
    <property type="match status" value="1"/>
</dbReference>
<evidence type="ECO:0000259" key="13">
    <source>
        <dbReference type="PROSITE" id="PS50109"/>
    </source>
</evidence>
<dbReference type="SMART" id="SM00304">
    <property type="entry name" value="HAMP"/>
    <property type="match status" value="1"/>
</dbReference>
<keyword evidence="11 12" id="KW-0472">Membrane</keyword>
<comment type="catalytic activity">
    <reaction evidence="1">
        <text>ATP + protein L-histidine = ADP + protein N-phospho-L-histidine.</text>
        <dbReference type="EC" id="2.7.13.3"/>
    </reaction>
</comment>
<feature type="domain" description="Histidine kinase" evidence="13">
    <location>
        <begin position="476"/>
        <end position="581"/>
    </location>
</feature>
<dbReference type="InterPro" id="IPR050640">
    <property type="entry name" value="Bact_2-comp_sensor_kinase"/>
</dbReference>
<keyword evidence="5" id="KW-0597">Phosphoprotein</keyword>
<keyword evidence="16" id="KW-1185">Reference proteome</keyword>
<evidence type="ECO:0000256" key="10">
    <source>
        <dbReference type="ARBA" id="ARBA00023012"/>
    </source>
</evidence>
<evidence type="ECO:0000313" key="15">
    <source>
        <dbReference type="EMBL" id="MEQ4484337.1"/>
    </source>
</evidence>
<evidence type="ECO:0000256" key="7">
    <source>
        <dbReference type="ARBA" id="ARBA00022741"/>
    </source>
</evidence>
<sequence length="585" mass="68033">MRILSLNNVRLRNKLLLLYFLSVFFPILFTNVFFYTVTTHNVRNQKEHDVSLALDKIRNDFRVKIDDAVGISAVFYTDLLIHDALEQQYESPIDYLDTYETDIRPSLNKYSPIYKSIREIAILTDNPTVLGAGGISMITDEVKASGWYREVMASKASYPVIVHSREKGKPDVFSVIRKLNNFTNQNRFTKILKIDLHPDTLKQVFQDGTLQGNLYLVNASNEIEYTTDSTVRWQQEKINFAAFHKPQGALVFEKSYDNVNYLRDWKVIGILPEHQMLEVVRKSRAVVIYLACANILLPTLVIVWITKSLHDRVLRIVRHMKKVKHQTFETIDHVETKDEIGQLTLEYNRMTRQIRTLIDDVYVADIQKKDLELKRRKAQLHALQSQINPHFLFNALETLRMRSLLKQEDETAKIIHNMAKIFRKSLTWGNDWVTVRQEMDLVYSFLEIQKYRFEEKLHYRVEVGEDVAECKIPKMVFLPFVENASIHGIEPIHGQGEIDLRISLNEGEIHFELRDNGAGISEEKLENLLAYIGDEEEMGDHIGIKNVYARLNMYYGENARLTIDSKPGAGTTIRIRIPDQLNFLQ</sequence>
<dbReference type="InterPro" id="IPR010559">
    <property type="entry name" value="Sig_transdc_His_kin_internal"/>
</dbReference>
<evidence type="ECO:0000256" key="11">
    <source>
        <dbReference type="ARBA" id="ARBA00023136"/>
    </source>
</evidence>